<keyword evidence="1" id="KW-1133">Transmembrane helix</keyword>
<evidence type="ECO:0000313" key="4">
    <source>
        <dbReference type="Proteomes" id="UP000011083"/>
    </source>
</evidence>
<dbReference type="InterPro" id="IPR018631">
    <property type="entry name" value="AAA-ATPase-like_dom"/>
</dbReference>
<name>L8GSY2_ACACF</name>
<dbReference type="AlphaFoldDB" id="L8GSY2"/>
<keyword evidence="1" id="KW-0812">Transmembrane</keyword>
<protein>
    <recommendedName>
        <fullName evidence="2">AAA-ATPase-like domain-containing protein</fullName>
    </recommendedName>
</protein>
<organism evidence="3 4">
    <name type="scientific">Acanthamoeba castellanii (strain ATCC 30010 / Neff)</name>
    <dbReference type="NCBI Taxonomy" id="1257118"/>
    <lineage>
        <taxon>Eukaryota</taxon>
        <taxon>Amoebozoa</taxon>
        <taxon>Discosea</taxon>
        <taxon>Longamoebia</taxon>
        <taxon>Centramoebida</taxon>
        <taxon>Acanthamoebidae</taxon>
        <taxon>Acanthamoeba</taxon>
    </lineage>
</organism>
<dbReference type="RefSeq" id="XP_004337726.1">
    <property type="nucleotide sequence ID" value="XM_004337678.1"/>
</dbReference>
<gene>
    <name evidence="3" type="ORF">ACA1_378630</name>
</gene>
<dbReference type="Proteomes" id="UP000011083">
    <property type="component" value="Unassembled WGS sequence"/>
</dbReference>
<dbReference type="InterPro" id="IPR046733">
    <property type="entry name" value="DUF6625"/>
</dbReference>
<keyword evidence="1" id="KW-0472">Membrane</keyword>
<dbReference type="Pfam" id="PF09820">
    <property type="entry name" value="AAA-ATPase_like"/>
    <property type="match status" value="1"/>
</dbReference>
<evidence type="ECO:0000256" key="1">
    <source>
        <dbReference type="SAM" id="Phobius"/>
    </source>
</evidence>
<dbReference type="OrthoDB" id="2110753at2759"/>
<accession>L8GSY2</accession>
<dbReference type="KEGG" id="acan:ACA1_378630"/>
<dbReference type="VEuPathDB" id="AmoebaDB:ACA1_378630"/>
<feature type="domain" description="AAA-ATPase-like" evidence="2">
    <location>
        <begin position="389"/>
        <end position="471"/>
    </location>
</feature>
<feature type="transmembrane region" description="Helical" evidence="1">
    <location>
        <begin position="164"/>
        <end position="183"/>
    </location>
</feature>
<sequence length="545" mass="61630">MPRYATFCLRTVAASAPHLHLFLVYENATMILPEVQADNIHYVSIKEGEVAGRLLTVLKGGLGSALVNERDEANVKKLLSLNPRKVGVYKPLFGAAFHDIIGDFSHWAWGDIDTLIGDVAGLVSAKDLREFDIISFNTGSGLLYLQGQLTILANRPEVNDAWKVQLAIVFIIFIIVFMSIRFVNVKNEPSAVSLTSAKPAFAWEETKFSMWALYSSSLRAKLMPLQFSGKNAKNWKDADGRVLIWEDGRLLLHSNSVPTTSPLPERVEAPLLYQDTWTSAPQRPGPYVLERLGSEKTCVWYGSRREAKGYDRRTEEYVVFHYNYEHEENIPNALAKKNSDEVHALLSVQRMAWNWRHTSAAKASFAGGQQSYESQFAYGDGSFPSVFSQENGMFWVDRTGFIPLLEALKAKAVVSLRNRRMGKTLWIDTLAHYYDVAHKGRFKELFGHLEIGKAPTQLANTFHTCVWYGSRREAKGYDRRTEEYVVFHYNYEHEENIPNALAKKNSDEVHALLSVQRMAWKYYPFDFHAAPPCDTPGGGNCPTIA</sequence>
<reference evidence="3 4" key="1">
    <citation type="journal article" date="2013" name="Genome Biol.">
        <title>Genome of Acanthamoeba castellanii highlights extensive lateral gene transfer and early evolution of tyrosine kinase signaling.</title>
        <authorList>
            <person name="Clarke M."/>
            <person name="Lohan A.J."/>
            <person name="Liu B."/>
            <person name="Lagkouvardos I."/>
            <person name="Roy S."/>
            <person name="Zafar N."/>
            <person name="Bertelli C."/>
            <person name="Schilde C."/>
            <person name="Kianianmomeni A."/>
            <person name="Burglin T.R."/>
            <person name="Frech C."/>
            <person name="Turcotte B."/>
            <person name="Kopec K.O."/>
            <person name="Synnott J.M."/>
            <person name="Choo C."/>
            <person name="Paponov I."/>
            <person name="Finkler A."/>
            <person name="Soon Heng Tan C."/>
            <person name="Hutchins A.P."/>
            <person name="Weinmeier T."/>
            <person name="Rattei T."/>
            <person name="Chu J.S."/>
            <person name="Gimenez G."/>
            <person name="Irimia M."/>
            <person name="Rigden D.J."/>
            <person name="Fitzpatrick D.A."/>
            <person name="Lorenzo-Morales J."/>
            <person name="Bateman A."/>
            <person name="Chiu C.H."/>
            <person name="Tang P."/>
            <person name="Hegemann P."/>
            <person name="Fromm H."/>
            <person name="Raoult D."/>
            <person name="Greub G."/>
            <person name="Miranda-Saavedra D."/>
            <person name="Chen N."/>
            <person name="Nash P."/>
            <person name="Ginger M.L."/>
            <person name="Horn M."/>
            <person name="Schaap P."/>
            <person name="Caler L."/>
            <person name="Loftus B."/>
        </authorList>
    </citation>
    <scope>NUCLEOTIDE SEQUENCE [LARGE SCALE GENOMIC DNA]</scope>
    <source>
        <strain evidence="3 4">Neff</strain>
    </source>
</reference>
<evidence type="ECO:0000313" key="3">
    <source>
        <dbReference type="EMBL" id="ELR15713.1"/>
    </source>
</evidence>
<evidence type="ECO:0000259" key="2">
    <source>
        <dbReference type="Pfam" id="PF09820"/>
    </source>
</evidence>
<dbReference type="GeneID" id="14916355"/>
<proteinExistence type="predicted"/>
<dbReference type="EMBL" id="KB008025">
    <property type="protein sequence ID" value="ELR15713.1"/>
    <property type="molecule type" value="Genomic_DNA"/>
</dbReference>
<keyword evidence="4" id="KW-1185">Reference proteome</keyword>
<dbReference type="Pfam" id="PF20330">
    <property type="entry name" value="DUF6625"/>
    <property type="match status" value="1"/>
</dbReference>